<evidence type="ECO:0008006" key="3">
    <source>
        <dbReference type="Google" id="ProtNLM"/>
    </source>
</evidence>
<keyword evidence="2" id="KW-1185">Reference proteome</keyword>
<proteinExistence type="predicted"/>
<dbReference type="GeneID" id="16549687"/>
<evidence type="ECO:0000313" key="2">
    <source>
        <dbReference type="Proteomes" id="UP000015502"/>
    </source>
</evidence>
<dbReference type="KEGG" id="tlt:OCC_09139"/>
<dbReference type="RefSeq" id="WP_004066630.1">
    <property type="nucleotide sequence ID" value="NC_022084.1"/>
</dbReference>
<organism evidence="1 2">
    <name type="scientific">Thermococcus litoralis (strain ATCC 51850 / DSM 5473 / JCM 8560 / NS-C)</name>
    <dbReference type="NCBI Taxonomy" id="523849"/>
    <lineage>
        <taxon>Archaea</taxon>
        <taxon>Methanobacteriati</taxon>
        <taxon>Methanobacteriota</taxon>
        <taxon>Thermococci</taxon>
        <taxon>Thermococcales</taxon>
        <taxon>Thermococcaceae</taxon>
        <taxon>Thermococcus</taxon>
    </lineage>
</organism>
<dbReference type="Proteomes" id="UP000015502">
    <property type="component" value="Chromosome"/>
</dbReference>
<evidence type="ECO:0000313" key="1">
    <source>
        <dbReference type="EMBL" id="EHR79548.1"/>
    </source>
</evidence>
<accession>H3ZKE6</accession>
<dbReference type="HOGENOM" id="CLU_034059_0_0_2"/>
<sequence length="537" mass="62129">MKKRSIVLLLLILIVIGSGCILPASQPSNATNESLNLVKRQLSDNVYVSVDPRVELVEIIYRISGSEWYKERVAPEKAGVSPENYEYLKDIDEYFGKYKGLRAVEMAGKLSERGLTYDALPKFAVHLNPDTFELEGNWSDMLKDRPWLDEEELNEFAEAVREFAEETDFWKFYNENVEFYNATINEFVRENLDLAKIPKFEEEFFGEKATSWNIILQMGLAHHSFGGWLEGKEEKEIYSFLGICRFEENLPEFCGASVHEFAHSFVNPAVDRNYELFEPYESLYAPVKEKMSKMAYGNFKTMLYETLVRAFEAYYLRETIGEVAARESLLADKVRGFYFIEDVYNAYVNEYVPNRDRYRTFDDFMPRLAEIIGEVYKRTNGGKNVELPEWPTVNDFAERLSEKGCLVVYHGGNTTRHLAERIGERFRLRMEEEADINDNDLKNNIILVLLPDSELLKRLENHMVIRVNGTSVYSNVTGKTYTGSIRAFEVIKNPWDESKLMLVIVGTEDSALRGIHAYNNLHYSIRDARTDKLLEGG</sequence>
<dbReference type="EMBL" id="CP006670">
    <property type="protein sequence ID" value="EHR79548.1"/>
    <property type="molecule type" value="Genomic_DNA"/>
</dbReference>
<reference evidence="1 2" key="1">
    <citation type="journal article" date="2012" name="J. Bacteriol.">
        <title>Genome sequence of the model hyperthermophilic archaeon Thermococcus litoralis NS-C.</title>
        <authorList>
            <person name="Gardner A.F."/>
            <person name="Kumar S."/>
            <person name="Perler F.B."/>
        </authorList>
    </citation>
    <scope>NUCLEOTIDE SEQUENCE [LARGE SCALE GENOMIC DNA]</scope>
    <source>
        <strain evidence="2">ATCC 51850 / DSM 5473 / JCM 8560 / NS-C</strain>
    </source>
</reference>
<dbReference type="InterPro" id="IPR032560">
    <property type="entry name" value="DUF4932"/>
</dbReference>
<dbReference type="OrthoDB" id="91955at2157"/>
<protein>
    <recommendedName>
        <fullName evidence="3">DUF4932 domain-containing protein</fullName>
    </recommendedName>
</protein>
<dbReference type="AlphaFoldDB" id="H3ZKE6"/>
<gene>
    <name evidence="1" type="ORF">OCC_09139</name>
</gene>
<name>H3ZKE6_THELN</name>
<dbReference type="PaxDb" id="523849-OCC_09139"/>
<dbReference type="Pfam" id="PF16286">
    <property type="entry name" value="DUF4932"/>
    <property type="match status" value="1"/>
</dbReference>
<dbReference type="PROSITE" id="PS51257">
    <property type="entry name" value="PROKAR_LIPOPROTEIN"/>
    <property type="match status" value="1"/>
</dbReference>